<evidence type="ECO:0000313" key="1">
    <source>
        <dbReference type="EMBL" id="KPM03814.1"/>
    </source>
</evidence>
<dbReference type="VEuPathDB" id="VectorBase:SSCA003287"/>
<sequence length="81" mass="9024">MKYESEIVRAPIIIIDANLPMETLNLILKLAGEHKIPIKCLGDDFIGYPCCCPCENLEIDAYGDECIESGDLGDCLLKRFC</sequence>
<accession>A0A131ZYQ0</accession>
<dbReference type="EMBL" id="JXLN01006260">
    <property type="protein sequence ID" value="KPM03814.1"/>
    <property type="molecule type" value="Genomic_DNA"/>
</dbReference>
<comment type="caution">
    <text evidence="1">The sequence shown here is derived from an EMBL/GenBank/DDBJ whole genome shotgun (WGS) entry which is preliminary data.</text>
</comment>
<protein>
    <submittedName>
        <fullName evidence="1">YeiC-like protein</fullName>
    </submittedName>
</protein>
<evidence type="ECO:0000313" key="2">
    <source>
        <dbReference type="Proteomes" id="UP000616769"/>
    </source>
</evidence>
<gene>
    <name evidence="1" type="ORF">QR98_0022490</name>
</gene>
<reference evidence="1 2" key="1">
    <citation type="journal article" date="2015" name="Parasit. Vectors">
        <title>Draft genome of the scabies mite.</title>
        <authorList>
            <person name="Rider S.D.Jr."/>
            <person name="Morgan M.S."/>
            <person name="Arlian L.G."/>
        </authorList>
    </citation>
    <scope>NUCLEOTIDE SEQUENCE [LARGE SCALE GENOMIC DNA]</scope>
    <source>
        <strain evidence="1">Arlian Lab</strain>
    </source>
</reference>
<dbReference type="Proteomes" id="UP000616769">
    <property type="component" value="Unassembled WGS sequence"/>
</dbReference>
<organism evidence="1 2">
    <name type="scientific">Sarcoptes scabiei</name>
    <name type="common">Itch mite</name>
    <name type="synonym">Acarus scabiei</name>
    <dbReference type="NCBI Taxonomy" id="52283"/>
    <lineage>
        <taxon>Eukaryota</taxon>
        <taxon>Metazoa</taxon>
        <taxon>Ecdysozoa</taxon>
        <taxon>Arthropoda</taxon>
        <taxon>Chelicerata</taxon>
        <taxon>Arachnida</taxon>
        <taxon>Acari</taxon>
        <taxon>Acariformes</taxon>
        <taxon>Sarcoptiformes</taxon>
        <taxon>Astigmata</taxon>
        <taxon>Psoroptidia</taxon>
        <taxon>Sarcoptoidea</taxon>
        <taxon>Sarcoptidae</taxon>
        <taxon>Sarcoptinae</taxon>
        <taxon>Sarcoptes</taxon>
    </lineage>
</organism>
<proteinExistence type="predicted"/>
<name>A0A131ZYQ0_SARSC</name>
<dbReference type="AlphaFoldDB" id="A0A131ZYQ0"/>